<protein>
    <recommendedName>
        <fullName evidence="4">Acyl-CoA:diacylglycerol acyltransferase</fullName>
    </recommendedName>
</protein>
<dbReference type="Pfam" id="PF00756">
    <property type="entry name" value="Esterase"/>
    <property type="match status" value="1"/>
</dbReference>
<comment type="caution">
    <text evidence="2">The sequence shown here is derived from an EMBL/GenBank/DDBJ whole genome shotgun (WGS) entry which is preliminary data.</text>
</comment>
<dbReference type="PANTHER" id="PTHR48098">
    <property type="entry name" value="ENTEROCHELIN ESTERASE-RELATED"/>
    <property type="match status" value="1"/>
</dbReference>
<reference evidence="3" key="1">
    <citation type="journal article" date="2019" name="Int. J. Syst. Evol. Microbiol.">
        <title>The Global Catalogue of Microorganisms (GCM) 10K type strain sequencing project: providing services to taxonomists for standard genome sequencing and annotation.</title>
        <authorList>
            <consortium name="The Broad Institute Genomics Platform"/>
            <consortium name="The Broad Institute Genome Sequencing Center for Infectious Disease"/>
            <person name="Wu L."/>
            <person name="Ma J."/>
        </authorList>
    </citation>
    <scope>NUCLEOTIDE SEQUENCE [LARGE SCALE GENOMIC DNA]</scope>
    <source>
        <strain evidence="3">JCM 16013</strain>
    </source>
</reference>
<sequence length="367" mass="39488">MHTTEQRRRWSVAAASVALAVAFQAGPASLARADAGDPAPVITYGFGLTEQSPATWDPTTNTLVADVHTDAVKDDAGQAHTIRVILPTGYFQNPQRRYPVFYLLHENLGDTATDAQYIPKAYSDMIIVLPDGGPRGWYTNWANQNTVAGAQNWETFHIDQVIPFIDANFRTVATKQGRAIGGMSMGGLGAFHYAQYHPELFSHLASFSGALDLTQLSAQTIIINSETSASQTILPIGPAEPSVPVGSIFGEGLDPWVLPGTPWYAASPTDNMNRLAGQHISVDMYVGKGALTLDVSKYDLMFEWNVHGYNMNAASALAAAGVPYTLTDYDAGQWGPTCDGGHNLTCTEQDMVDYLPKLEAAFAADGV</sequence>
<feature type="chain" id="PRO_5045471814" description="Acyl-CoA:diacylglycerol acyltransferase" evidence="1">
    <location>
        <begin position="34"/>
        <end position="367"/>
    </location>
</feature>
<proteinExistence type="predicted"/>
<dbReference type="Gene3D" id="3.40.50.1820">
    <property type="entry name" value="alpha/beta hydrolase"/>
    <property type="match status" value="1"/>
</dbReference>
<dbReference type="RefSeq" id="WP_344654842.1">
    <property type="nucleotide sequence ID" value="NZ_BAAAQM010000001.1"/>
</dbReference>
<dbReference type="InterPro" id="IPR029058">
    <property type="entry name" value="AB_hydrolase_fold"/>
</dbReference>
<dbReference type="Proteomes" id="UP001499854">
    <property type="component" value="Unassembled WGS sequence"/>
</dbReference>
<dbReference type="PANTHER" id="PTHR48098:SF1">
    <property type="entry name" value="DIACYLGLYCEROL ACYLTRANSFERASE_MYCOLYLTRANSFERASE AG85A"/>
    <property type="match status" value="1"/>
</dbReference>
<accession>A0ABP5BRF4</accession>
<dbReference type="InterPro" id="IPR050583">
    <property type="entry name" value="Mycobacterial_A85_antigen"/>
</dbReference>
<organism evidence="2 3">
    <name type="scientific">Catenulispora subtropica</name>
    <dbReference type="NCBI Taxonomy" id="450798"/>
    <lineage>
        <taxon>Bacteria</taxon>
        <taxon>Bacillati</taxon>
        <taxon>Actinomycetota</taxon>
        <taxon>Actinomycetes</taxon>
        <taxon>Catenulisporales</taxon>
        <taxon>Catenulisporaceae</taxon>
        <taxon>Catenulispora</taxon>
    </lineage>
</organism>
<evidence type="ECO:0000313" key="3">
    <source>
        <dbReference type="Proteomes" id="UP001499854"/>
    </source>
</evidence>
<evidence type="ECO:0000313" key="2">
    <source>
        <dbReference type="EMBL" id="GAA1949629.1"/>
    </source>
</evidence>
<dbReference type="SUPFAM" id="SSF53474">
    <property type="entry name" value="alpha/beta-Hydrolases"/>
    <property type="match status" value="1"/>
</dbReference>
<evidence type="ECO:0000256" key="1">
    <source>
        <dbReference type="SAM" id="SignalP"/>
    </source>
</evidence>
<evidence type="ECO:0008006" key="4">
    <source>
        <dbReference type="Google" id="ProtNLM"/>
    </source>
</evidence>
<dbReference type="EMBL" id="BAAAQM010000001">
    <property type="protein sequence ID" value="GAA1949629.1"/>
    <property type="molecule type" value="Genomic_DNA"/>
</dbReference>
<gene>
    <name evidence="2" type="ORF">GCM10009838_00870</name>
</gene>
<feature type="signal peptide" evidence="1">
    <location>
        <begin position="1"/>
        <end position="33"/>
    </location>
</feature>
<name>A0ABP5BRF4_9ACTN</name>
<dbReference type="InterPro" id="IPR000801">
    <property type="entry name" value="Esterase-like"/>
</dbReference>
<keyword evidence="1" id="KW-0732">Signal</keyword>
<keyword evidence="3" id="KW-1185">Reference proteome</keyword>